<dbReference type="Pfam" id="PF00379">
    <property type="entry name" value="Chitin_bind_4"/>
    <property type="match status" value="1"/>
</dbReference>
<keyword evidence="1 2" id="KW-0193">Cuticle</keyword>
<dbReference type="GO" id="GO:0042302">
    <property type="term" value="F:structural constituent of cuticle"/>
    <property type="evidence" value="ECO:0007669"/>
    <property type="project" value="UniProtKB-UniRule"/>
</dbReference>
<evidence type="ECO:0000256" key="1">
    <source>
        <dbReference type="ARBA" id="ARBA00022460"/>
    </source>
</evidence>
<gene>
    <name evidence="3" type="ORF">TKK_012971</name>
</gene>
<accession>A0ABD2WI93</accession>
<reference evidence="3 4" key="1">
    <citation type="journal article" date="2024" name="bioRxiv">
        <title>A reference genome for Trichogramma kaykai: A tiny desert-dwelling parasitoid wasp with competing sex-ratio distorters.</title>
        <authorList>
            <person name="Culotta J."/>
            <person name="Lindsey A.R."/>
        </authorList>
    </citation>
    <scope>NUCLEOTIDE SEQUENCE [LARGE SCALE GENOMIC DNA]</scope>
    <source>
        <strain evidence="3 4">KSX58</strain>
    </source>
</reference>
<protein>
    <submittedName>
        <fullName evidence="3">Uncharacterized protein</fullName>
    </submittedName>
</protein>
<dbReference type="Proteomes" id="UP001627154">
    <property type="component" value="Unassembled WGS sequence"/>
</dbReference>
<dbReference type="InterPro" id="IPR000618">
    <property type="entry name" value="Insect_cuticle"/>
</dbReference>
<dbReference type="PROSITE" id="PS51155">
    <property type="entry name" value="CHIT_BIND_RR_2"/>
    <property type="match status" value="1"/>
</dbReference>
<dbReference type="InterPro" id="IPR051217">
    <property type="entry name" value="Insect_Cuticle_Struc_Prot"/>
</dbReference>
<dbReference type="AlphaFoldDB" id="A0ABD2WI93"/>
<evidence type="ECO:0000256" key="2">
    <source>
        <dbReference type="PROSITE-ProRule" id="PRU00497"/>
    </source>
</evidence>
<comment type="caution">
    <text evidence="3">The sequence shown here is derived from an EMBL/GenBank/DDBJ whole genome shotgun (WGS) entry which is preliminary data.</text>
</comment>
<organism evidence="3 4">
    <name type="scientific">Trichogramma kaykai</name>
    <dbReference type="NCBI Taxonomy" id="54128"/>
    <lineage>
        <taxon>Eukaryota</taxon>
        <taxon>Metazoa</taxon>
        <taxon>Ecdysozoa</taxon>
        <taxon>Arthropoda</taxon>
        <taxon>Hexapoda</taxon>
        <taxon>Insecta</taxon>
        <taxon>Pterygota</taxon>
        <taxon>Neoptera</taxon>
        <taxon>Endopterygota</taxon>
        <taxon>Hymenoptera</taxon>
        <taxon>Apocrita</taxon>
        <taxon>Proctotrupomorpha</taxon>
        <taxon>Chalcidoidea</taxon>
        <taxon>Trichogrammatidae</taxon>
        <taxon>Trichogramma</taxon>
    </lineage>
</organism>
<dbReference type="EMBL" id="JBJJXI010000104">
    <property type="protein sequence ID" value="KAL3392445.1"/>
    <property type="molecule type" value="Genomic_DNA"/>
</dbReference>
<name>A0ABD2WI93_9HYME</name>
<evidence type="ECO:0000313" key="3">
    <source>
        <dbReference type="EMBL" id="KAL3392445.1"/>
    </source>
</evidence>
<keyword evidence="4" id="KW-1185">Reference proteome</keyword>
<proteinExistence type="predicted"/>
<dbReference type="PANTHER" id="PTHR12236:SF7">
    <property type="entry name" value="CUTICULAR PROTEIN 57A, ISOFORM A"/>
    <property type="match status" value="1"/>
</dbReference>
<dbReference type="PANTHER" id="PTHR12236">
    <property type="entry name" value="STRUCTURAL CONTITUENT OF CUTICLE"/>
    <property type="match status" value="1"/>
</dbReference>
<sequence length="200" mass="22399">MKITFFTYRCARFQAIFASVSLASADVSHLFDGTTTTTTQGPPNPYSFQYVAGRLPGHIDRVHAESGDGTGRVQGSYSFVDPKSIVRTVEYTVDENGYHPTLTGYDDILRQPKDSEAVRREKERHALLFQKIATRNSQGIPANLPRDTKIVANAKVRHADLYQKIAAEHAAIAAQREAQRLAYEATSVPNEVREYDFNYN</sequence>
<evidence type="ECO:0000313" key="4">
    <source>
        <dbReference type="Proteomes" id="UP001627154"/>
    </source>
</evidence>